<comment type="caution">
    <text evidence="5">The sequence shown here is derived from an EMBL/GenBank/DDBJ whole genome shotgun (WGS) entry which is preliminary data.</text>
</comment>
<dbReference type="PANTHER" id="PTHR12277">
    <property type="entry name" value="ALPHA/BETA HYDROLASE DOMAIN-CONTAINING PROTEIN"/>
    <property type="match status" value="1"/>
</dbReference>
<dbReference type="SUPFAM" id="SSF53474">
    <property type="entry name" value="alpha/beta-Hydrolases"/>
    <property type="match status" value="1"/>
</dbReference>
<dbReference type="GO" id="GO:0006310">
    <property type="term" value="P:DNA recombination"/>
    <property type="evidence" value="ECO:0007669"/>
    <property type="project" value="UniProtKB-KW"/>
</dbReference>
<dbReference type="SUPFAM" id="SSF56349">
    <property type="entry name" value="DNA breaking-rejoining enzymes"/>
    <property type="match status" value="1"/>
</dbReference>
<sequence>MSRLVCRHIVAANNWLVLNRPSSPSAALPPWSNQQRMMLCRLERWAAVWLRLGRGPKSGLGRSVQKLQSISDQIFSLHSMSQRLFSELQPYSKAARGAEEPTPAPEPPVFSESVAASRAAPVTSNMAIEPSRLNFEEAPKFVANRFLTDPLLRAGLQDPRAFRLPSCQWPRPKLARVHCNRQKQLELFRKWDNVHCLHLIRASDSEYRFRCGLFAVYKSEAVDRQILNPIPENSRSFSVSEATHTLAHSSLLCQLYIPRNQALTISSDDLTDFYHGFLVDASHAARNHLHGVFKGEEFAGWNCFRTELLGTDVVGCFRTLAMGTNYAVEVAQHAHGVLLYRAGCLREHERIAYRSVFPKGPGFDMLCIDDHVFLLLVNLSEVGRTPSPNRRDAKLFAQAGEAYLRAGLRVSAKKKVRNVTQATVLGGELDGLRGDLAAPRLRTAALGGLTFQLVLLGYCTKDLLQCIVGCWVFICMFRRPFMCLMTQVYHEMKNRAGNEVFKLSHDARQELLMLVLLSPCMFTDLRAPPLDRIFCTDASGYAAGACHSYISRSACLDLLRYADHKGYHTALLPKSAELGARLGDQDGFASLHQDLPPQLDEGVIFDFMEVFQGESRLTQVAVEMGLRVHPSFDIMGSQGLNILSSACFDQVVGLVCRRVVAYVHLGPHCSSFGTMCRPHLRDRRAPFGFNPDDPRTKADNRMALRVAFVLSLAASYGILGSAEQPVGSMMFSLDAFKKLDAIFDLRVFGREPRVGEPLCRYSRFSRVNHININEELSYRSLIKHLAKVSPDHRYLAAVKLADDRKGPAAGWASGLSTVVASRRNHLFQDFRSWAELEFDCSFDQLCSSGLLLGTVLVAYGKFLFYGGSPKYIFSETINACTDHFKHYRQFFASAWAVLSRWQEEEPGERSMVLPVSVFKAAVALALLWSWPLFAAGLLLGFNGLLRPKEFLLLRRRDLILPRDVLSDLPLAYVRILGAKTRRYMQRQHAKISDALTVTFLSALFSDLLPDEPLFNCSPFVFRSRWNAVFRHLGVSVSEGPTGVTPMCLRGSGATWMYQLTEDIPRIQWRGRWQQRRTLEYYLQDVAGQLLLAELAESHRAQICELEQLQTLRTQNKELVSAVNATSTSRADEELLKLRQALAATQEASQAAVQAAQTKTEAAEDKYSEQQQEVQALMLQIADLTEQAENRRLQIEPMEKELQGFQAAHEAELDLFREEQAMRKEQHQQELRELQRRLGDQQIKADRELQDVQLQLQKSKEALQEAQVNAEAAAVEATAARREVEALRSQCLEPALLAERDGEEGADPSPVGDSLQVLELRKRINLLETRCATLQRRQRSQDVGTVGSVRPSWELRLAALAGPHVAAVAVALHRWSLSGLRGFTERLLKSEAWLWVFYAHLLVLYTISASCSVQTTADAGRGAVETLNAQLAAMAGSSTPAATHLRGRIHTESAFTSTLYTIQQCLQSGLVDSHSWFLSAAWLARVHTRMTDFVPSLALGPPACSARIRQRGLVMRKLHVRVLAASSLLSAVSLAVLTFVSPSSPSQGRAARFCGQRPVQSQLLTPLAAASTLSWTTPSSSWSAERLSPREWLRMYRTLGLSHDATKAQVSKAASRLRKKYSSDEAALQRVEAANLWIMTKLLSEKEEALRAKQAANRLRELGDSPRRLFHKYVAGYVPPGVRQMIEPPTTKHFRWNLCWIPWNTVISPKRSGAEATCSGIPCLWFPAPKAASVILFFHANAEDLGMSFAVLRHIRDQFKVNVLAVEYPGYGLLHHMEPTEDAVYEVALTAFRFLVDDIGVRYSQIMLFGRSLGSGPAVFLAAQYPVGGLILVSAFSSIKAAVQSIVGRVAAWTFTERFANSRIIANVSCSTLFIHGEADGLIPAEHSLRLFKRCRARKLLVTPQKMEHNSNLFGDASFLAVPAIHFFGFPGYYTSSPPRLPTSLFEDPSKRARLQKEREDKVTSFTKPTCLCDCLAKGDVQHLDVTYCRQENSVEDITIHFQEQKQEQTEPSEDPVHERGSEQWASPLQDMDTSDSAADVIRASGLLGAFALFGLCVPTQATNFIGLAAASAMGLVYQRNRPEPVKDDMGNVGAVQKPNVKEMGASIALVVTGAIVSAGLSLIISFSLQTDFQAYFCTTTCFVLWLIALFFKVYQCFDA</sequence>
<keyword evidence="2" id="KW-0175">Coiled coil</keyword>
<protein>
    <submittedName>
        <fullName evidence="5">Alpha/beta hydrolase domain-containing protein 17B</fullName>
    </submittedName>
</protein>
<proteinExistence type="predicted"/>
<feature type="compositionally biased region" description="Basic and acidic residues" evidence="3">
    <location>
        <begin position="2003"/>
        <end position="2021"/>
    </location>
</feature>
<feature type="coiled-coil region" evidence="2">
    <location>
        <begin position="1152"/>
        <end position="1289"/>
    </location>
</feature>
<keyword evidence="6" id="KW-1185">Reference proteome</keyword>
<dbReference type="GO" id="GO:0003677">
    <property type="term" value="F:DNA binding"/>
    <property type="evidence" value="ECO:0007669"/>
    <property type="project" value="InterPro"/>
</dbReference>
<dbReference type="EMBL" id="LSRX01002148">
    <property type="protein sequence ID" value="OLP76074.1"/>
    <property type="molecule type" value="Genomic_DNA"/>
</dbReference>
<reference evidence="5 6" key="1">
    <citation type="submission" date="2016-02" db="EMBL/GenBank/DDBJ databases">
        <title>Genome analysis of coral dinoflagellate symbionts highlights evolutionary adaptations to a symbiotic lifestyle.</title>
        <authorList>
            <person name="Aranda M."/>
            <person name="Li Y."/>
            <person name="Liew Y.J."/>
            <person name="Baumgarten S."/>
            <person name="Simakov O."/>
            <person name="Wilson M."/>
            <person name="Piel J."/>
            <person name="Ashoor H."/>
            <person name="Bougouffa S."/>
            <person name="Bajic V.B."/>
            <person name="Ryu T."/>
            <person name="Ravasi T."/>
            <person name="Bayer T."/>
            <person name="Micklem G."/>
            <person name="Kim H."/>
            <person name="Bhak J."/>
            <person name="Lajeunesse T.C."/>
            <person name="Voolstra C.R."/>
        </authorList>
    </citation>
    <scope>NUCLEOTIDE SEQUENCE [LARGE SCALE GENOMIC DNA]</scope>
    <source>
        <strain evidence="5 6">CCMP2467</strain>
    </source>
</reference>
<dbReference type="InterPro" id="IPR013762">
    <property type="entry name" value="Integrase-like_cat_sf"/>
</dbReference>
<keyword evidence="1" id="KW-0233">DNA recombination</keyword>
<evidence type="ECO:0000256" key="1">
    <source>
        <dbReference type="ARBA" id="ARBA00023172"/>
    </source>
</evidence>
<evidence type="ECO:0000313" key="5">
    <source>
        <dbReference type="EMBL" id="OLP76074.1"/>
    </source>
</evidence>
<evidence type="ECO:0000313" key="6">
    <source>
        <dbReference type="Proteomes" id="UP000186817"/>
    </source>
</evidence>
<evidence type="ECO:0000256" key="2">
    <source>
        <dbReference type="SAM" id="Coils"/>
    </source>
</evidence>
<name>A0A1Q9BZG6_SYMMI</name>
<accession>A0A1Q9BZG6</accession>
<feature type="transmembrane region" description="Helical" evidence="4">
    <location>
        <begin position="2107"/>
        <end position="2126"/>
    </location>
</feature>
<dbReference type="InterPro" id="IPR029058">
    <property type="entry name" value="AB_hydrolase_fold"/>
</dbReference>
<evidence type="ECO:0000256" key="4">
    <source>
        <dbReference type="SAM" id="Phobius"/>
    </source>
</evidence>
<dbReference type="Proteomes" id="UP000186817">
    <property type="component" value="Unassembled WGS sequence"/>
</dbReference>
<dbReference type="Gene3D" id="1.10.443.10">
    <property type="entry name" value="Intergrase catalytic core"/>
    <property type="match status" value="1"/>
</dbReference>
<keyword evidence="4" id="KW-1133">Transmembrane helix</keyword>
<feature type="transmembrane region" description="Helical" evidence="4">
    <location>
        <begin position="2046"/>
        <end position="2077"/>
    </location>
</feature>
<gene>
    <name evidence="5" type="primary">Abhd17b</name>
    <name evidence="5" type="ORF">AK812_SmicGene44038</name>
</gene>
<dbReference type="InterPro" id="IPR011010">
    <property type="entry name" value="DNA_brk_join_enz"/>
</dbReference>
<organism evidence="5 6">
    <name type="scientific">Symbiodinium microadriaticum</name>
    <name type="common">Dinoflagellate</name>
    <name type="synonym">Zooxanthella microadriatica</name>
    <dbReference type="NCBI Taxonomy" id="2951"/>
    <lineage>
        <taxon>Eukaryota</taxon>
        <taxon>Sar</taxon>
        <taxon>Alveolata</taxon>
        <taxon>Dinophyceae</taxon>
        <taxon>Suessiales</taxon>
        <taxon>Symbiodiniaceae</taxon>
        <taxon>Symbiodinium</taxon>
    </lineage>
</organism>
<dbReference type="OrthoDB" id="10249433at2759"/>
<dbReference type="Gene3D" id="3.40.50.1820">
    <property type="entry name" value="alpha/beta hydrolase"/>
    <property type="match status" value="1"/>
</dbReference>
<dbReference type="PANTHER" id="PTHR12277:SF197">
    <property type="entry name" value="CHROMOSOME UNDETERMINED SCAFFOLD_38, WHOLE GENOME SHOTGUN SEQUENCE"/>
    <property type="match status" value="1"/>
</dbReference>
<keyword evidence="4" id="KW-0812">Transmembrane</keyword>
<feature type="region of interest" description="Disordered" evidence="3">
    <location>
        <begin position="2003"/>
        <end position="2029"/>
    </location>
</feature>
<keyword evidence="4" id="KW-0472">Membrane</keyword>
<evidence type="ECO:0000256" key="3">
    <source>
        <dbReference type="SAM" id="MobiDB-lite"/>
    </source>
</evidence>
<dbReference type="GO" id="GO:0015074">
    <property type="term" value="P:DNA integration"/>
    <property type="evidence" value="ECO:0007669"/>
    <property type="project" value="InterPro"/>
</dbReference>
<dbReference type="GO" id="GO:0016787">
    <property type="term" value="F:hydrolase activity"/>
    <property type="evidence" value="ECO:0007669"/>
    <property type="project" value="UniProtKB-KW"/>
</dbReference>
<keyword evidence="5" id="KW-0378">Hydrolase</keyword>
<feature type="transmembrane region" description="Helical" evidence="4">
    <location>
        <begin position="2132"/>
        <end position="2154"/>
    </location>
</feature>